<comment type="caution">
    <text evidence="2">The sequence shown here is derived from an EMBL/GenBank/DDBJ whole genome shotgun (WGS) entry which is preliminary data.</text>
</comment>
<reference evidence="2" key="1">
    <citation type="submission" date="2023-07" db="EMBL/GenBank/DDBJ databases">
        <title>Sequencing the genomes of 1000 actinobacteria strains.</title>
        <authorList>
            <person name="Klenk H.-P."/>
        </authorList>
    </citation>
    <scope>NUCLEOTIDE SEQUENCE</scope>
    <source>
        <strain evidence="2">DSM 44707</strain>
    </source>
</reference>
<dbReference type="EMBL" id="JAVDYB010000001">
    <property type="protein sequence ID" value="MDR7277201.1"/>
    <property type="molecule type" value="Genomic_DNA"/>
</dbReference>
<feature type="signal peptide" evidence="1">
    <location>
        <begin position="1"/>
        <end position="24"/>
    </location>
</feature>
<accession>A0AAE3YRA3</accession>
<keyword evidence="1" id="KW-0732">Signal</keyword>
<keyword evidence="3" id="KW-1185">Reference proteome</keyword>
<evidence type="ECO:0000313" key="2">
    <source>
        <dbReference type="EMBL" id="MDR7277201.1"/>
    </source>
</evidence>
<evidence type="ECO:0000256" key="1">
    <source>
        <dbReference type="SAM" id="SignalP"/>
    </source>
</evidence>
<proteinExistence type="predicted"/>
<feature type="chain" id="PRO_5042008524" evidence="1">
    <location>
        <begin position="25"/>
        <end position="384"/>
    </location>
</feature>
<organism evidence="2 3">
    <name type="scientific">Catenuloplanes atrovinosus</name>
    <dbReference type="NCBI Taxonomy" id="137266"/>
    <lineage>
        <taxon>Bacteria</taxon>
        <taxon>Bacillati</taxon>
        <taxon>Actinomycetota</taxon>
        <taxon>Actinomycetes</taxon>
        <taxon>Micromonosporales</taxon>
        <taxon>Micromonosporaceae</taxon>
        <taxon>Catenuloplanes</taxon>
    </lineage>
</organism>
<gene>
    <name evidence="2" type="ORF">J2S41_003979</name>
</gene>
<sequence length="384" mass="40659">MRLETTPWRPLALTIAALALSAVAAVQTAGPAVAAAPVGVPAGMDAGIAVYDRATGRFTHRAQATKPFRSASLVKLLIALDLTWAPAGPLTVADRARLDLMLRGSDDAAATEFWTRNGEGAIVERMASRLGLRHTTPPPDGYGWGSTGVSAEDLVRVYRYVLDTAPAGVRELIMGNLSAATTCAVDGFDQSFGIRSAFTGPTAVKQGWTLFGSAPRNPCVPAASARAAASTPAREIDYSSGALHTTGTVGARHRVIVVALSTHRPGTSFAQAGYALTNVVRRLPVPGARLAPPPRQPERGIFFGTWDSEVGVYAAPTLSSARVGTVPSYQEVRVACQLRGELVEQYGLSNDWWTYLPELGGYMPNIFFDWADNELPADVVPLCG</sequence>
<protein>
    <submittedName>
        <fullName evidence="2">Uncharacterized protein</fullName>
    </submittedName>
</protein>
<dbReference type="Proteomes" id="UP001183643">
    <property type="component" value="Unassembled WGS sequence"/>
</dbReference>
<dbReference type="InterPro" id="IPR012338">
    <property type="entry name" value="Beta-lactam/transpept-like"/>
</dbReference>
<dbReference type="SUPFAM" id="SSF56601">
    <property type="entry name" value="beta-lactamase/transpeptidase-like"/>
    <property type="match status" value="1"/>
</dbReference>
<evidence type="ECO:0000313" key="3">
    <source>
        <dbReference type="Proteomes" id="UP001183643"/>
    </source>
</evidence>
<dbReference type="AlphaFoldDB" id="A0AAE3YRA3"/>
<dbReference type="RefSeq" id="WP_310369401.1">
    <property type="nucleotide sequence ID" value="NZ_JAVDYB010000001.1"/>
</dbReference>
<name>A0AAE3YRA3_9ACTN</name>
<dbReference type="Gene3D" id="3.40.710.10">
    <property type="entry name" value="DD-peptidase/beta-lactamase superfamily"/>
    <property type="match status" value="1"/>
</dbReference>